<feature type="compositionally biased region" description="Low complexity" evidence="2">
    <location>
        <begin position="1129"/>
        <end position="1151"/>
    </location>
</feature>
<sequence length="1330" mass="152368">MDEPIPQIALQAIATLASKPEARILKESPTEIIRKIEPLELLKRWVNFQLKKSGQSVSVSNFSNDFTDSVVLTNILGELSPRNDFYDVYLEPDFESRAKKLMTLVQKTTYKGYKIDPTYIIEGNSTEIIKFLAGLVTWKPNLRTKTSYETLSERLTKPNMENQYKVTKSTSVPSQYQSTSIDLNSELPSGLDDVIKRLQSRRSGLSPTKTTTEQSDQGVLKKVQTSAHLPIKSQISKTTSIPSFTTSQRFKSSNSKYSDISSKNNNNNSEEQEVEEKTNTFKRLNTSLNLNAHKKPAFLQKPLLSRGFSHKFTSKFAKNEDHSLNEEKSNEMNDSQTNQNPKMQENLEDKLEEDSQENKIIDFETERKMKELEKPVHVSPLDVEITPQIRQIIDEQRRSNHKIDLAIQQGNERINTHVQHFTNVEEVIKKKKRKDSNINQVDNLSLITFANLSEDIIFRYFQMKNIIINILALSSEIYPAPDQKLKELLNTSKQIHTINTKNPSFLCRDPELILFNAIIYILMSYNLGNLSQSLTLQIQSTILQMSNTSVSVLDCLTKIKDLLLNNHILKSETSDEFFSIESLFFYYLFSLLIREEISNKIFQILSDEKLGDCEKTDPKIQVLKSGIHQTIDRFLSCYVDFEEFSETLTKLFFKLGLTRKVHLVKSLVADTKKKAVGETIKSIIDFILSEQSLRLIKESLEGKIKDTAEFQQSIEKGKEYLGHVLSEEMIEYFTAAIDPNNCRESVDHLGQTIGIFVEQIGEILNFIKFAIGHEVTRTINPGSLFRSNDISTKLMTKYAMIYGHEYIKKVLANVTLELNSSGLSFEMDPYKLDDGDDVNQNISSVKTYFHKFLRSFWDSPSYIPDGFRVISSTLKNEIMCRFPDNISSAVGGFIFLRVICPIMVSPDRFHIIDVNLTEKARRGLLLLSTIIQALSNGITFSSNRGHMQVINDDIINSFAERSQFINDITNIDNIDAKKLTIPRLRLQPPNEDQPVEPHLAAFALKPISETPFLPDDFINKIHDFLQGFVNSNTQFVTETSIKRVADLDKQLKEFSHDLFVFNKTIQPLQIGVEEYKNENNLSLTPSIAKENSMENIIQYDDSQTTKETTIETNQGVNIDNNINTHNIIGNDNNNTLNNNNNSNNTDTTTNNLKPIPSQKFQFKKKSKKSLLQNYRKDPKQPVEQPNIETQPTNQLTQDQPKKSSPSNIFKPDEKHDWKKIWFSPSAKEGWVQYSQSNKKFKKRFVVLKFDVLAVFKKEPSSPQDKPLVKIVIDSNTKISQAEPSLYKKKHVFLVFKGRNKFQNAFSTDQTQISSWLNSLRKARSYSRSDN</sequence>
<name>A0A9Q0L8Y5_ANAIG</name>
<feature type="domain" description="Ras-GAP" evidence="4">
    <location>
        <begin position="745"/>
        <end position="936"/>
    </location>
</feature>
<evidence type="ECO:0000259" key="4">
    <source>
        <dbReference type="PROSITE" id="PS50018"/>
    </source>
</evidence>
<dbReference type="PROSITE" id="PS50018">
    <property type="entry name" value="RAS_GTPASE_ACTIV_2"/>
    <property type="match status" value="1"/>
</dbReference>
<evidence type="ECO:0000256" key="1">
    <source>
        <dbReference type="ARBA" id="ARBA00022468"/>
    </source>
</evidence>
<dbReference type="Pfam" id="PF00307">
    <property type="entry name" value="CH"/>
    <property type="match status" value="1"/>
</dbReference>
<evidence type="ECO:0000256" key="2">
    <source>
        <dbReference type="SAM" id="MobiDB-lite"/>
    </source>
</evidence>
<dbReference type="InterPro" id="IPR008936">
    <property type="entry name" value="Rho_GTPase_activation_prot"/>
</dbReference>
<reference evidence="6" key="1">
    <citation type="submission" date="2022-10" db="EMBL/GenBank/DDBJ databases">
        <title>Novel sulphate-reducing endosymbionts in the free-living metamonad Anaeramoeba.</title>
        <authorList>
            <person name="Jerlstrom-Hultqvist J."/>
            <person name="Cepicka I."/>
            <person name="Gallot-Lavallee L."/>
            <person name="Salas-Leiva D."/>
            <person name="Curtis B.A."/>
            <person name="Zahonova K."/>
            <person name="Pipaliya S."/>
            <person name="Dacks J."/>
            <person name="Roger A.J."/>
        </authorList>
    </citation>
    <scope>NUCLEOTIDE SEQUENCE</scope>
    <source>
        <strain evidence="6">BMAN</strain>
    </source>
</reference>
<protein>
    <submittedName>
        <fullName evidence="6">Ras gtpase-activating protein</fullName>
    </submittedName>
</protein>
<dbReference type="Gene3D" id="1.10.506.10">
    <property type="entry name" value="GTPase Activation - p120gap, domain 1"/>
    <property type="match status" value="1"/>
</dbReference>
<dbReference type="InterPro" id="IPR011993">
    <property type="entry name" value="PH-like_dom_sf"/>
</dbReference>
<dbReference type="InterPro" id="IPR036872">
    <property type="entry name" value="CH_dom_sf"/>
</dbReference>
<dbReference type="Pfam" id="PF00616">
    <property type="entry name" value="RasGAP"/>
    <property type="match status" value="2"/>
</dbReference>
<feature type="compositionally biased region" description="Basic and acidic residues" evidence="2">
    <location>
        <begin position="317"/>
        <end position="331"/>
    </location>
</feature>
<feature type="region of interest" description="Disordered" evidence="2">
    <location>
        <begin position="245"/>
        <end position="279"/>
    </location>
</feature>
<feature type="region of interest" description="Disordered" evidence="2">
    <location>
        <begin position="164"/>
        <end position="184"/>
    </location>
</feature>
<feature type="region of interest" description="Disordered" evidence="2">
    <location>
        <begin position="317"/>
        <end position="341"/>
    </location>
</feature>
<feature type="compositionally biased region" description="Polar residues" evidence="2">
    <location>
        <begin position="201"/>
        <end position="220"/>
    </location>
</feature>
<feature type="domain" description="PH" evidence="3">
    <location>
        <begin position="1224"/>
        <end position="1324"/>
    </location>
</feature>
<dbReference type="InterPro" id="IPR001936">
    <property type="entry name" value="RasGAP_dom"/>
</dbReference>
<dbReference type="EMBL" id="JAPDFW010000123">
    <property type="protein sequence ID" value="KAJ5067969.1"/>
    <property type="molecule type" value="Genomic_DNA"/>
</dbReference>
<organism evidence="6 7">
    <name type="scientific">Anaeramoeba ignava</name>
    <name type="common">Anaerobic marine amoeba</name>
    <dbReference type="NCBI Taxonomy" id="1746090"/>
    <lineage>
        <taxon>Eukaryota</taxon>
        <taxon>Metamonada</taxon>
        <taxon>Anaeramoebidae</taxon>
        <taxon>Anaeramoeba</taxon>
    </lineage>
</organism>
<dbReference type="InterPro" id="IPR001715">
    <property type="entry name" value="CH_dom"/>
</dbReference>
<dbReference type="PROSITE" id="PS50021">
    <property type="entry name" value="CH"/>
    <property type="match status" value="1"/>
</dbReference>
<dbReference type="SUPFAM" id="SSF50729">
    <property type="entry name" value="PH domain-like"/>
    <property type="match status" value="1"/>
</dbReference>
<dbReference type="CDD" id="cd00821">
    <property type="entry name" value="PH"/>
    <property type="match status" value="1"/>
</dbReference>
<dbReference type="OrthoDB" id="28245at2759"/>
<keyword evidence="1" id="KW-0343">GTPase activation</keyword>
<proteinExistence type="predicted"/>
<dbReference type="PANTHER" id="PTHR10194">
    <property type="entry name" value="RAS GTPASE-ACTIVATING PROTEINS"/>
    <property type="match status" value="1"/>
</dbReference>
<keyword evidence="7" id="KW-1185">Reference proteome</keyword>
<dbReference type="GO" id="GO:0005096">
    <property type="term" value="F:GTPase activator activity"/>
    <property type="evidence" value="ECO:0007669"/>
    <property type="project" value="UniProtKB-KW"/>
</dbReference>
<dbReference type="SMART" id="SM00233">
    <property type="entry name" value="PH"/>
    <property type="match status" value="1"/>
</dbReference>
<dbReference type="InterPro" id="IPR039360">
    <property type="entry name" value="Ras_GTPase"/>
</dbReference>
<dbReference type="SUPFAM" id="SSF47576">
    <property type="entry name" value="Calponin-homology domain, CH-domain"/>
    <property type="match status" value="1"/>
</dbReference>
<feature type="region of interest" description="Disordered" evidence="2">
    <location>
        <begin position="1129"/>
        <end position="1211"/>
    </location>
</feature>
<evidence type="ECO:0000259" key="3">
    <source>
        <dbReference type="PROSITE" id="PS50003"/>
    </source>
</evidence>
<feature type="compositionally biased region" description="Low complexity" evidence="2">
    <location>
        <begin position="251"/>
        <end position="269"/>
    </location>
</feature>
<evidence type="ECO:0000313" key="6">
    <source>
        <dbReference type="EMBL" id="KAJ5067969.1"/>
    </source>
</evidence>
<evidence type="ECO:0000313" key="7">
    <source>
        <dbReference type="Proteomes" id="UP001149090"/>
    </source>
</evidence>
<dbReference type="Gene3D" id="2.30.29.30">
    <property type="entry name" value="Pleckstrin-homology domain (PH domain)/Phosphotyrosine-binding domain (PTB)"/>
    <property type="match status" value="1"/>
</dbReference>
<gene>
    <name evidence="6" type="ORF">M0811_12776</name>
</gene>
<feature type="compositionally biased region" description="Polar residues" evidence="2">
    <location>
        <begin position="332"/>
        <end position="341"/>
    </location>
</feature>
<dbReference type="InterPro" id="IPR001849">
    <property type="entry name" value="PH_domain"/>
</dbReference>
<dbReference type="SUPFAM" id="SSF48350">
    <property type="entry name" value="GTPase activation domain, GAP"/>
    <property type="match status" value="1"/>
</dbReference>
<comment type="caution">
    <text evidence="6">The sequence shown here is derived from an EMBL/GenBank/DDBJ whole genome shotgun (WGS) entry which is preliminary data.</text>
</comment>
<accession>A0A9Q0L8Y5</accession>
<dbReference type="SMART" id="SM00323">
    <property type="entry name" value="RasGAP"/>
    <property type="match status" value="1"/>
</dbReference>
<feature type="domain" description="Calponin-homology (CH)" evidence="5">
    <location>
        <begin position="36"/>
        <end position="140"/>
    </location>
</feature>
<dbReference type="Proteomes" id="UP001149090">
    <property type="component" value="Unassembled WGS sequence"/>
</dbReference>
<feature type="region of interest" description="Disordered" evidence="2">
    <location>
        <begin position="199"/>
        <end position="220"/>
    </location>
</feature>
<feature type="compositionally biased region" description="Polar residues" evidence="2">
    <location>
        <begin position="1186"/>
        <end position="1207"/>
    </location>
</feature>
<evidence type="ECO:0000259" key="5">
    <source>
        <dbReference type="PROSITE" id="PS50021"/>
    </source>
</evidence>
<dbReference type="PROSITE" id="PS50003">
    <property type="entry name" value="PH_DOMAIN"/>
    <property type="match status" value="1"/>
</dbReference>
<dbReference type="Gene3D" id="1.10.418.10">
    <property type="entry name" value="Calponin-like domain"/>
    <property type="match status" value="1"/>
</dbReference>